<dbReference type="AlphaFoldDB" id="A0AA87LRR5"/>
<evidence type="ECO:0000313" key="1">
    <source>
        <dbReference type="EMBL" id="EIJ24801.1"/>
    </source>
</evidence>
<dbReference type="RefSeq" id="WP_007055803.1">
    <property type="nucleotide sequence ID" value="NZ_AJTF01000098.1"/>
</dbReference>
<organism evidence="1 2">
    <name type="scientific">Bifidobacterium longum subsp. longum 1-6B</name>
    <dbReference type="NCBI Taxonomy" id="1161744"/>
    <lineage>
        <taxon>Bacteria</taxon>
        <taxon>Bacillati</taxon>
        <taxon>Actinomycetota</taxon>
        <taxon>Actinomycetes</taxon>
        <taxon>Bifidobacteriales</taxon>
        <taxon>Bifidobacteriaceae</taxon>
        <taxon>Bifidobacterium</taxon>
    </lineage>
</organism>
<reference evidence="1 2" key="1">
    <citation type="journal article" date="2013" name="Genome Announc.">
        <title>Draft Genome Sequences of Two Pairs of Human Intestinal Bifidobacterium longum subsp. longum Strains, 44B and 1-6B and 35B and 2-2B, Consecutively Isolated from Two Children after a 5-Year Time Period.</title>
        <authorList>
            <person name="Shkoporov A.N."/>
            <person name="Efimov B.A."/>
            <person name="Khokhlova E.V."/>
            <person name="Chaplin A.V."/>
            <person name="Kafarskaya L.I."/>
            <person name="Durkin A.S."/>
            <person name="McCorrison J."/>
            <person name="Torralba M."/>
            <person name="Gillis M."/>
            <person name="Sutton G."/>
            <person name="Weibel D.B."/>
            <person name="Nelson K.E."/>
            <person name="Smeianov V.V."/>
        </authorList>
    </citation>
    <scope>NUCLEOTIDE SEQUENCE [LARGE SCALE GENOMIC DNA]</scope>
    <source>
        <strain evidence="1 2">1-6B</strain>
    </source>
</reference>
<gene>
    <name evidence="1" type="ORF">HMPREF1313_0923</name>
</gene>
<accession>A0AA87LRR5</accession>
<dbReference type="EMBL" id="AJTF01000098">
    <property type="protein sequence ID" value="EIJ24801.1"/>
    <property type="molecule type" value="Genomic_DNA"/>
</dbReference>
<dbReference type="Proteomes" id="UP000006410">
    <property type="component" value="Unassembled WGS sequence"/>
</dbReference>
<comment type="caution">
    <text evidence="1">The sequence shown here is derived from an EMBL/GenBank/DDBJ whole genome shotgun (WGS) entry which is preliminary data.</text>
</comment>
<name>A0AA87LRR5_BIFLL</name>
<sequence>MMANPLDVSAEAATRWIENTPDATLRACGLVNAYQLGWMDGAMRCADKQATKRVRRALERYPWLTKSQREDIATIAVKAAYGMAREEDDDE</sequence>
<evidence type="ECO:0000313" key="2">
    <source>
        <dbReference type="Proteomes" id="UP000006410"/>
    </source>
</evidence>
<protein>
    <submittedName>
        <fullName evidence="1">Uncharacterized protein</fullName>
    </submittedName>
</protein>
<proteinExistence type="predicted"/>